<proteinExistence type="predicted"/>
<evidence type="ECO:0000313" key="3">
    <source>
        <dbReference type="Proteomes" id="UP001487740"/>
    </source>
</evidence>
<gene>
    <name evidence="2" type="ORF">O3P69_005424</name>
</gene>
<name>A0AAW0U9V4_SCYPA</name>
<feature type="region of interest" description="Disordered" evidence="1">
    <location>
        <begin position="110"/>
        <end position="155"/>
    </location>
</feature>
<comment type="caution">
    <text evidence="2">The sequence shown here is derived from an EMBL/GenBank/DDBJ whole genome shotgun (WGS) entry which is preliminary data.</text>
</comment>
<feature type="compositionally biased region" description="Pro residues" evidence="1">
    <location>
        <begin position="116"/>
        <end position="125"/>
    </location>
</feature>
<dbReference type="AlphaFoldDB" id="A0AAW0U9V4"/>
<evidence type="ECO:0000313" key="2">
    <source>
        <dbReference type="EMBL" id="KAK8396369.1"/>
    </source>
</evidence>
<sequence>MTLGSSSWAETQPLIAPEENIYELSSQSASRLSGWGVRGVAGVAAGGGCWLASVVPSTALPWLPDARGSAWTHHLTNPTTAFRPPYTLPTFSLPPCGRSRRCRLFPRPVQLAFTSSPPPSPPPSLQTPRSDGRLSARAPPTHTQPFPPSSLHLGR</sequence>
<reference evidence="2 3" key="1">
    <citation type="submission" date="2023-03" db="EMBL/GenBank/DDBJ databases">
        <title>High-quality genome of Scylla paramamosain provides insights in environmental adaptation.</title>
        <authorList>
            <person name="Zhang L."/>
        </authorList>
    </citation>
    <scope>NUCLEOTIDE SEQUENCE [LARGE SCALE GENOMIC DNA]</scope>
    <source>
        <strain evidence="2">LZ_2023a</strain>
        <tissue evidence="2">Muscle</tissue>
    </source>
</reference>
<evidence type="ECO:0000256" key="1">
    <source>
        <dbReference type="SAM" id="MobiDB-lite"/>
    </source>
</evidence>
<keyword evidence="3" id="KW-1185">Reference proteome</keyword>
<dbReference type="Proteomes" id="UP001487740">
    <property type="component" value="Unassembled WGS sequence"/>
</dbReference>
<dbReference type="EMBL" id="JARAKH010000016">
    <property type="protein sequence ID" value="KAK8396369.1"/>
    <property type="molecule type" value="Genomic_DNA"/>
</dbReference>
<protein>
    <submittedName>
        <fullName evidence="2">Uncharacterized protein</fullName>
    </submittedName>
</protein>
<accession>A0AAW0U9V4</accession>
<organism evidence="2 3">
    <name type="scientific">Scylla paramamosain</name>
    <name type="common">Mud crab</name>
    <dbReference type="NCBI Taxonomy" id="85552"/>
    <lineage>
        <taxon>Eukaryota</taxon>
        <taxon>Metazoa</taxon>
        <taxon>Ecdysozoa</taxon>
        <taxon>Arthropoda</taxon>
        <taxon>Crustacea</taxon>
        <taxon>Multicrustacea</taxon>
        <taxon>Malacostraca</taxon>
        <taxon>Eumalacostraca</taxon>
        <taxon>Eucarida</taxon>
        <taxon>Decapoda</taxon>
        <taxon>Pleocyemata</taxon>
        <taxon>Brachyura</taxon>
        <taxon>Eubrachyura</taxon>
        <taxon>Portunoidea</taxon>
        <taxon>Portunidae</taxon>
        <taxon>Portuninae</taxon>
        <taxon>Scylla</taxon>
    </lineage>
</organism>